<keyword evidence="1" id="KW-0812">Transmembrane</keyword>
<feature type="transmembrane region" description="Helical" evidence="1">
    <location>
        <begin position="221"/>
        <end position="246"/>
    </location>
</feature>
<feature type="transmembrane region" description="Helical" evidence="1">
    <location>
        <begin position="327"/>
        <end position="349"/>
    </location>
</feature>
<evidence type="ECO:0008006" key="4">
    <source>
        <dbReference type="Google" id="ProtNLM"/>
    </source>
</evidence>
<feature type="transmembrane region" description="Helical" evidence="1">
    <location>
        <begin position="51"/>
        <end position="71"/>
    </location>
</feature>
<keyword evidence="1" id="KW-0472">Membrane</keyword>
<feature type="transmembrane region" description="Helical" evidence="1">
    <location>
        <begin position="24"/>
        <end position="45"/>
    </location>
</feature>
<dbReference type="Proteomes" id="UP000564677">
    <property type="component" value="Unassembled WGS sequence"/>
</dbReference>
<evidence type="ECO:0000256" key="1">
    <source>
        <dbReference type="SAM" id="Phobius"/>
    </source>
</evidence>
<sequence length="595" mass="64035">MDEIETRAEFGEAAAPEGWAARPLLLAGLGLATGVAAHLILGGSLNYRMEWSALQAAALIGVTLFAAMIGFTIERRLWWTSIAFGAVIGVAAGFVTWWNGAPGGWSASEGWRTMSLLLAVAVAAPLFQAARDEGAPRTPYAAVHDYAWQNVVLWFACWLFVAIVWVMAWLLASLFQLIKIELLHELLMKNWFVRALIGLAFGAALGLLREHDAVVRLLQRVVATVLAVLAPVLAIGLGLFLLALPFTGLQALWDATSATTPLLLSCAVGALILANAVIGNRPEEERRNRLLRYGAMLLAMVILPLAVLAAVATGLRVGQYGYTPERLWAIVFVGIAILYGAAYLGSLVLGRLAWTVRVRPANLALAFLLCGLGLLLATPLINFNRISTDDQVGRLESGRISAAKFDWRALAFDFGKPGRDALERLRRSKNAGIRGKAAEAAKAESRWDLEMGDVKSSPRSGPKSAVLDNARVLPEGASVPRGLIDLLADKYQCRQGNLCTILVANPAEAVVFADSCYAGMLDKDGKARRIVTYCGGGDRFVLADGAWKDAADRFVPSAEQRAQIAAGYPAGRVEIRPVERRQVFVGGVPVGEPFE</sequence>
<dbReference type="Pfam" id="PF13687">
    <property type="entry name" value="DUF4153"/>
    <property type="match status" value="1"/>
</dbReference>
<feature type="transmembrane region" description="Helical" evidence="1">
    <location>
        <begin position="110"/>
        <end position="130"/>
    </location>
</feature>
<accession>A0A7X5UX09</accession>
<evidence type="ECO:0000313" key="3">
    <source>
        <dbReference type="Proteomes" id="UP000564677"/>
    </source>
</evidence>
<dbReference type="RefSeq" id="WP_167298271.1">
    <property type="nucleotide sequence ID" value="NZ_JAASQV010000001.1"/>
</dbReference>
<dbReference type="AlphaFoldDB" id="A0A7X5UX09"/>
<proteinExistence type="predicted"/>
<feature type="transmembrane region" description="Helical" evidence="1">
    <location>
        <begin position="78"/>
        <end position="98"/>
    </location>
</feature>
<feature type="transmembrane region" description="Helical" evidence="1">
    <location>
        <begin position="258"/>
        <end position="278"/>
    </location>
</feature>
<evidence type="ECO:0000313" key="2">
    <source>
        <dbReference type="EMBL" id="NIJ63815.1"/>
    </source>
</evidence>
<feature type="transmembrane region" description="Helical" evidence="1">
    <location>
        <begin position="361"/>
        <end position="381"/>
    </location>
</feature>
<feature type="transmembrane region" description="Helical" evidence="1">
    <location>
        <begin position="290"/>
        <end position="315"/>
    </location>
</feature>
<feature type="transmembrane region" description="Helical" evidence="1">
    <location>
        <begin position="191"/>
        <end position="209"/>
    </location>
</feature>
<protein>
    <recommendedName>
        <fullName evidence="4">DUF4153 domain-containing protein</fullName>
    </recommendedName>
</protein>
<dbReference type="InterPro" id="IPR025291">
    <property type="entry name" value="DUF4153"/>
</dbReference>
<keyword evidence="3" id="KW-1185">Reference proteome</keyword>
<gene>
    <name evidence="2" type="ORF">FHR20_000746</name>
</gene>
<name>A0A7X5UX09_9SPHN</name>
<reference evidence="2 3" key="1">
    <citation type="submission" date="2020-03" db="EMBL/GenBank/DDBJ databases">
        <title>Genomic Encyclopedia of Type Strains, Phase IV (KMG-IV): sequencing the most valuable type-strain genomes for metagenomic binning, comparative biology and taxonomic classification.</title>
        <authorList>
            <person name="Goeker M."/>
        </authorList>
    </citation>
    <scope>NUCLEOTIDE SEQUENCE [LARGE SCALE GENOMIC DNA]</scope>
    <source>
        <strain evidence="2 3">DSM 4733</strain>
    </source>
</reference>
<comment type="caution">
    <text evidence="2">The sequence shown here is derived from an EMBL/GenBank/DDBJ whole genome shotgun (WGS) entry which is preliminary data.</text>
</comment>
<keyword evidence="1" id="KW-1133">Transmembrane helix</keyword>
<feature type="transmembrane region" description="Helical" evidence="1">
    <location>
        <begin position="151"/>
        <end position="171"/>
    </location>
</feature>
<dbReference type="EMBL" id="JAASQV010000001">
    <property type="protein sequence ID" value="NIJ63815.1"/>
    <property type="molecule type" value="Genomic_DNA"/>
</dbReference>
<organism evidence="2 3">
    <name type="scientific">Sphingomonas leidyi</name>
    <dbReference type="NCBI Taxonomy" id="68569"/>
    <lineage>
        <taxon>Bacteria</taxon>
        <taxon>Pseudomonadati</taxon>
        <taxon>Pseudomonadota</taxon>
        <taxon>Alphaproteobacteria</taxon>
        <taxon>Sphingomonadales</taxon>
        <taxon>Sphingomonadaceae</taxon>
        <taxon>Sphingomonas</taxon>
    </lineage>
</organism>